<protein>
    <submittedName>
        <fullName evidence="9">Enterobactin ABC transporter permease</fullName>
    </submittedName>
</protein>
<evidence type="ECO:0000256" key="5">
    <source>
        <dbReference type="ARBA" id="ARBA00022692"/>
    </source>
</evidence>
<feature type="transmembrane region" description="Helical" evidence="8">
    <location>
        <begin position="42"/>
        <end position="65"/>
    </location>
</feature>
<sequence>MSDMGRRLALIAGVLGVCACAYMLVGLTGPLGFVLPYRGGKLAALALVAVALSVATVLFQTITANRILTPSLMGFDALYVLVLTVMVQALGASGFAALSPPTLFAVNLAGLAGLGLVLFVVLMRLAKGDMVRLCLTGVVLGLLIRSATHLLQRLIDPGDYQVVQSLSVARFTQVDGTLLAIAAAAVGAGVALAWRLRHRLDVLDLGEAAATGLGEPPARLHRQALLLICLMVGSATALAGPMASGGFGPSSFFGLVVVAFARLVTPTHRHAVLIPSAVLIGAVVLIGGQLVLERLLSLSTPLIVVIELIGGATFLILLLKRRAA</sequence>
<organism evidence="9 10">
    <name type="scientific">Primorskyibacter flagellatus</name>
    <dbReference type="NCBI Taxonomy" id="1387277"/>
    <lineage>
        <taxon>Bacteria</taxon>
        <taxon>Pseudomonadati</taxon>
        <taxon>Pseudomonadota</taxon>
        <taxon>Alphaproteobacteria</taxon>
        <taxon>Rhodobacterales</taxon>
        <taxon>Roseobacteraceae</taxon>
        <taxon>Primorskyibacter</taxon>
    </lineage>
</organism>
<gene>
    <name evidence="9" type="ORF">GCM10011360_27080</name>
</gene>
<keyword evidence="10" id="KW-1185">Reference proteome</keyword>
<proteinExistence type="inferred from homology"/>
<evidence type="ECO:0000256" key="6">
    <source>
        <dbReference type="ARBA" id="ARBA00022989"/>
    </source>
</evidence>
<evidence type="ECO:0000313" key="9">
    <source>
        <dbReference type="EMBL" id="GGE37846.1"/>
    </source>
</evidence>
<dbReference type="PROSITE" id="PS51257">
    <property type="entry name" value="PROKAR_LIPOPROTEIN"/>
    <property type="match status" value="1"/>
</dbReference>
<dbReference type="Gene3D" id="1.10.3470.10">
    <property type="entry name" value="ABC transporter involved in vitamin B12 uptake, BtuC"/>
    <property type="match status" value="1"/>
</dbReference>
<evidence type="ECO:0000256" key="8">
    <source>
        <dbReference type="SAM" id="Phobius"/>
    </source>
</evidence>
<keyword evidence="3" id="KW-0813">Transport</keyword>
<keyword evidence="6 8" id="KW-1133">Transmembrane helix</keyword>
<comment type="caution">
    <text evidence="9">The sequence shown here is derived from an EMBL/GenBank/DDBJ whole genome shotgun (WGS) entry which is preliminary data.</text>
</comment>
<dbReference type="GO" id="GO:0005886">
    <property type="term" value="C:plasma membrane"/>
    <property type="evidence" value="ECO:0007669"/>
    <property type="project" value="UniProtKB-SubCell"/>
</dbReference>
<feature type="transmembrane region" description="Helical" evidence="8">
    <location>
        <begin position="298"/>
        <end position="319"/>
    </location>
</feature>
<dbReference type="PANTHER" id="PTHR30472:SF19">
    <property type="entry name" value="PETROBACTIN IMPORT SYSTEM PERMEASE PROTEIN YCLO"/>
    <property type="match status" value="1"/>
</dbReference>
<reference evidence="10" key="1">
    <citation type="journal article" date="2019" name="Int. J. Syst. Evol. Microbiol.">
        <title>The Global Catalogue of Microorganisms (GCM) 10K type strain sequencing project: providing services to taxonomists for standard genome sequencing and annotation.</title>
        <authorList>
            <consortium name="The Broad Institute Genomics Platform"/>
            <consortium name="The Broad Institute Genome Sequencing Center for Infectious Disease"/>
            <person name="Wu L."/>
            <person name="Ma J."/>
        </authorList>
    </citation>
    <scope>NUCLEOTIDE SEQUENCE [LARGE SCALE GENOMIC DNA]</scope>
    <source>
        <strain evidence="10">CGMCC 1.12664</strain>
    </source>
</reference>
<evidence type="ECO:0000313" key="10">
    <source>
        <dbReference type="Proteomes" id="UP000612855"/>
    </source>
</evidence>
<feature type="transmembrane region" description="Helical" evidence="8">
    <location>
        <begin position="171"/>
        <end position="194"/>
    </location>
</feature>
<feature type="transmembrane region" description="Helical" evidence="8">
    <location>
        <begin position="130"/>
        <end position="151"/>
    </location>
</feature>
<feature type="transmembrane region" description="Helical" evidence="8">
    <location>
        <begin position="104"/>
        <end position="123"/>
    </location>
</feature>
<evidence type="ECO:0000256" key="3">
    <source>
        <dbReference type="ARBA" id="ARBA00022448"/>
    </source>
</evidence>
<dbReference type="GO" id="GO:0033214">
    <property type="term" value="P:siderophore-iron import into cell"/>
    <property type="evidence" value="ECO:0007669"/>
    <property type="project" value="TreeGrafter"/>
</dbReference>
<evidence type="ECO:0000256" key="1">
    <source>
        <dbReference type="ARBA" id="ARBA00004651"/>
    </source>
</evidence>
<evidence type="ECO:0000256" key="4">
    <source>
        <dbReference type="ARBA" id="ARBA00022475"/>
    </source>
</evidence>
<dbReference type="AlphaFoldDB" id="A0A917EHW2"/>
<feature type="transmembrane region" description="Helical" evidence="8">
    <location>
        <begin position="247"/>
        <end position="265"/>
    </location>
</feature>
<dbReference type="InterPro" id="IPR037294">
    <property type="entry name" value="ABC_BtuC-like"/>
</dbReference>
<name>A0A917EHW2_9RHOB</name>
<keyword evidence="4" id="KW-1003">Cell membrane</keyword>
<dbReference type="Proteomes" id="UP000612855">
    <property type="component" value="Unassembled WGS sequence"/>
</dbReference>
<evidence type="ECO:0000256" key="7">
    <source>
        <dbReference type="ARBA" id="ARBA00023136"/>
    </source>
</evidence>
<accession>A0A917EHW2</accession>
<dbReference type="GO" id="GO:0022857">
    <property type="term" value="F:transmembrane transporter activity"/>
    <property type="evidence" value="ECO:0007669"/>
    <property type="project" value="InterPro"/>
</dbReference>
<dbReference type="Pfam" id="PF01032">
    <property type="entry name" value="FecCD"/>
    <property type="match status" value="1"/>
</dbReference>
<dbReference type="PANTHER" id="PTHR30472">
    <property type="entry name" value="FERRIC ENTEROBACTIN TRANSPORT SYSTEM PERMEASE PROTEIN"/>
    <property type="match status" value="1"/>
</dbReference>
<dbReference type="InterPro" id="IPR000522">
    <property type="entry name" value="ABC_transptr_permease_BtuC"/>
</dbReference>
<keyword evidence="5 8" id="KW-0812">Transmembrane</keyword>
<comment type="similarity">
    <text evidence="2">Belongs to the binding-protein-dependent transport system permease family. FecCD subfamily.</text>
</comment>
<keyword evidence="7 8" id="KW-0472">Membrane</keyword>
<comment type="subcellular location">
    <subcellularLocation>
        <location evidence="1">Cell membrane</location>
        <topology evidence="1">Multi-pass membrane protein</topology>
    </subcellularLocation>
</comment>
<feature type="transmembrane region" description="Helical" evidence="8">
    <location>
        <begin position="77"/>
        <end position="98"/>
    </location>
</feature>
<feature type="transmembrane region" description="Helical" evidence="8">
    <location>
        <begin position="272"/>
        <end position="292"/>
    </location>
</feature>
<feature type="transmembrane region" description="Helical" evidence="8">
    <location>
        <begin position="224"/>
        <end position="241"/>
    </location>
</feature>
<dbReference type="SUPFAM" id="SSF81345">
    <property type="entry name" value="ABC transporter involved in vitamin B12 uptake, BtuC"/>
    <property type="match status" value="1"/>
</dbReference>
<dbReference type="EMBL" id="BMFJ01000001">
    <property type="protein sequence ID" value="GGE37846.1"/>
    <property type="molecule type" value="Genomic_DNA"/>
</dbReference>
<evidence type="ECO:0000256" key="2">
    <source>
        <dbReference type="ARBA" id="ARBA00007935"/>
    </source>
</evidence>